<sequence>MQAEFIDSIDTVAPAAWQALWSTDYPFTRHGFLAALEHSGSTSAATGWQPCHLLLKQGQELVAALVLFKKLHSYGEYVFDWAWADAYQRSGLSYYPKLVTAIPFTPATGPRLGIAAGVDRAEVQRHMFAALKEKAQQWRVSSWHCLFPEPELSVQLQAQQFSRRRGCQFHWFNRGYENFEDFLSSFTSRKRKSLNRERRRVREQQIELEVRSGGEISDAEWRQFYEFYHLTYFKRSGRQGYLGPDFFPALAKTMPEQIVMVMARHHGDLVAAALNFRDRHTLYGRYWGCRAEFDTLHFEACYYQGIDYAIAEGLQKFDPGAQGEHKIQRGFTPVATWSNHWIADRRFRMAIDDFLQRENVSVEQYMASARGYLPFKQADAGSS</sequence>
<dbReference type="RefSeq" id="WP_142903588.1">
    <property type="nucleotide sequence ID" value="NZ_ML660090.1"/>
</dbReference>
<reference evidence="1 2" key="1">
    <citation type="submission" date="2019-06" db="EMBL/GenBank/DDBJ databases">
        <title>Whole genome sequence for Cellvibrionaceae sp. R142.</title>
        <authorList>
            <person name="Wang G."/>
        </authorList>
    </citation>
    <scope>NUCLEOTIDE SEQUENCE [LARGE SCALE GENOMIC DNA]</scope>
    <source>
        <strain evidence="1 2">R142</strain>
    </source>
</reference>
<dbReference type="Proteomes" id="UP000319732">
    <property type="component" value="Unassembled WGS sequence"/>
</dbReference>
<dbReference type="PANTHER" id="PTHR47017">
    <property type="entry name" value="ACYL-COA"/>
    <property type="match status" value="1"/>
</dbReference>
<keyword evidence="1" id="KW-0808">Transferase</keyword>
<dbReference type="Gene3D" id="3.40.630.30">
    <property type="match status" value="1"/>
</dbReference>
<accession>A0A545TZB9</accession>
<dbReference type="SUPFAM" id="SSF55729">
    <property type="entry name" value="Acyl-CoA N-acyltransferases (Nat)"/>
    <property type="match status" value="1"/>
</dbReference>
<dbReference type="InterPro" id="IPR016181">
    <property type="entry name" value="Acyl_CoA_acyltransferase"/>
</dbReference>
<dbReference type="OrthoDB" id="9776898at2"/>
<keyword evidence="2" id="KW-1185">Reference proteome</keyword>
<dbReference type="Pfam" id="PF04339">
    <property type="entry name" value="FemAB_like"/>
    <property type="match status" value="1"/>
</dbReference>
<dbReference type="EMBL" id="VHSG01000007">
    <property type="protein sequence ID" value="TQV82572.1"/>
    <property type="molecule type" value="Genomic_DNA"/>
</dbReference>
<dbReference type="InterPro" id="IPR007434">
    <property type="entry name" value="FemAB-like"/>
</dbReference>
<proteinExistence type="predicted"/>
<evidence type="ECO:0000313" key="1">
    <source>
        <dbReference type="EMBL" id="TQV82572.1"/>
    </source>
</evidence>
<dbReference type="GO" id="GO:0016740">
    <property type="term" value="F:transferase activity"/>
    <property type="evidence" value="ECO:0007669"/>
    <property type="project" value="UniProtKB-KW"/>
</dbReference>
<evidence type="ECO:0000313" key="2">
    <source>
        <dbReference type="Proteomes" id="UP000319732"/>
    </source>
</evidence>
<name>A0A545TZB9_9GAMM</name>
<organism evidence="1 2">
    <name type="scientific">Exilibacterium tricleocarpae</name>
    <dbReference type="NCBI Taxonomy" id="2591008"/>
    <lineage>
        <taxon>Bacteria</taxon>
        <taxon>Pseudomonadati</taxon>
        <taxon>Pseudomonadota</taxon>
        <taxon>Gammaproteobacteria</taxon>
        <taxon>Cellvibrionales</taxon>
        <taxon>Cellvibrionaceae</taxon>
        <taxon>Exilibacterium</taxon>
    </lineage>
</organism>
<gene>
    <name evidence="1" type="ORF">FKG94_07515</name>
</gene>
<protein>
    <submittedName>
        <fullName evidence="1">N-acetyltransferase</fullName>
    </submittedName>
</protein>
<dbReference type="AlphaFoldDB" id="A0A545TZB9"/>
<dbReference type="PANTHER" id="PTHR47017:SF1">
    <property type="entry name" value="ACYL-COA"/>
    <property type="match status" value="1"/>
</dbReference>
<comment type="caution">
    <text evidence="1">The sequence shown here is derived from an EMBL/GenBank/DDBJ whole genome shotgun (WGS) entry which is preliminary data.</text>
</comment>